<keyword evidence="2" id="KW-1185">Reference proteome</keyword>
<sequence length="109" mass="12313">MSAEDGKVIRDLADLFIRFTSSRIGRFLEVNPRTVQRWIKTTHGHIDAGALPEDLREKISKQAELVRSIGLFQALDDIREKAIEAGVHEEVLAAHFALQFERTTGKSIE</sequence>
<dbReference type="Proteomes" id="UP000825799">
    <property type="component" value="Chromosome"/>
</dbReference>
<name>A0ABX8WKQ4_9HYPH</name>
<reference evidence="1 2" key="1">
    <citation type="submission" date="2021-08" db="EMBL/GenBank/DDBJ databases">
        <title>Devosia salina sp. nov., isolated from the South China Sea sediment.</title>
        <authorList>
            <person name="Zhou Z."/>
        </authorList>
    </citation>
    <scope>NUCLEOTIDE SEQUENCE [LARGE SCALE GENOMIC DNA]</scope>
    <source>
        <strain evidence="1 2">SCS-3</strain>
    </source>
</reference>
<proteinExistence type="predicted"/>
<dbReference type="RefSeq" id="WP_220306824.1">
    <property type="nucleotide sequence ID" value="NZ_CP080590.1"/>
</dbReference>
<evidence type="ECO:0000313" key="2">
    <source>
        <dbReference type="Proteomes" id="UP000825799"/>
    </source>
</evidence>
<evidence type="ECO:0000313" key="1">
    <source>
        <dbReference type="EMBL" id="QYO78354.1"/>
    </source>
</evidence>
<gene>
    <name evidence="1" type="ORF">K1X15_07350</name>
</gene>
<protein>
    <submittedName>
        <fullName evidence="1">Uncharacterized protein</fullName>
    </submittedName>
</protein>
<accession>A0ABX8WKQ4</accession>
<organism evidence="1 2">
    <name type="scientific">Devosia salina</name>
    <dbReference type="NCBI Taxonomy" id="2860336"/>
    <lineage>
        <taxon>Bacteria</taxon>
        <taxon>Pseudomonadati</taxon>
        <taxon>Pseudomonadota</taxon>
        <taxon>Alphaproteobacteria</taxon>
        <taxon>Hyphomicrobiales</taxon>
        <taxon>Devosiaceae</taxon>
        <taxon>Devosia</taxon>
    </lineage>
</organism>
<dbReference type="EMBL" id="CP080590">
    <property type="protein sequence ID" value="QYO78354.1"/>
    <property type="molecule type" value="Genomic_DNA"/>
</dbReference>